<evidence type="ECO:0000256" key="1">
    <source>
        <dbReference type="SAM" id="MobiDB-lite"/>
    </source>
</evidence>
<feature type="compositionally biased region" description="Low complexity" evidence="1">
    <location>
        <begin position="39"/>
        <end position="57"/>
    </location>
</feature>
<protein>
    <recommendedName>
        <fullName evidence="5">Lipoprotein</fullName>
    </recommendedName>
</protein>
<dbReference type="Proteomes" id="UP001500033">
    <property type="component" value="Unassembled WGS sequence"/>
</dbReference>
<evidence type="ECO:0000313" key="4">
    <source>
        <dbReference type="Proteomes" id="UP001500033"/>
    </source>
</evidence>
<sequence length="239" mass="24137">MKGSTMRSTTFSTRTRRGLAALATVGLLAGPLAACSSDSEAAAPASSSSASSSSSEAQTPPQPVAAIDALTGQDTKIALDKGFVDALTQLKLTPGVTGDAKLTDGSLVFPITGGNVTVFEPGQVSPYVIGQVQHEGSGLSLSAGGTTVELTNLNVDPGVSRVYGDVTVNGEFAVTSAYLFKLDGSTLKPLQPQGNKAILQGTEVQISDVAAPLLNDTFGTDAVKPGLLVGIATITVNTK</sequence>
<keyword evidence="4" id="KW-1185">Reference proteome</keyword>
<name>A0ABN1SUZ4_9ACTN</name>
<accession>A0ABN1SUZ4</accession>
<dbReference type="EMBL" id="BAAAIE010000308">
    <property type="protein sequence ID" value="GAA1006132.1"/>
    <property type="molecule type" value="Genomic_DNA"/>
</dbReference>
<gene>
    <name evidence="3" type="ORF">GCM10009576_098500</name>
</gene>
<keyword evidence="2" id="KW-0732">Signal</keyword>
<feature type="region of interest" description="Disordered" evidence="1">
    <location>
        <begin position="39"/>
        <end position="61"/>
    </location>
</feature>
<evidence type="ECO:0008006" key="5">
    <source>
        <dbReference type="Google" id="ProtNLM"/>
    </source>
</evidence>
<evidence type="ECO:0000313" key="3">
    <source>
        <dbReference type="EMBL" id="GAA1006132.1"/>
    </source>
</evidence>
<reference evidence="3 4" key="1">
    <citation type="journal article" date="2019" name="Int. J. Syst. Evol. Microbiol.">
        <title>The Global Catalogue of Microorganisms (GCM) 10K type strain sequencing project: providing services to taxonomists for standard genome sequencing and annotation.</title>
        <authorList>
            <consortium name="The Broad Institute Genomics Platform"/>
            <consortium name="The Broad Institute Genome Sequencing Center for Infectious Disease"/>
            <person name="Wu L."/>
            <person name="Ma J."/>
        </authorList>
    </citation>
    <scope>NUCLEOTIDE SEQUENCE [LARGE SCALE GENOMIC DNA]</scope>
    <source>
        <strain evidence="3 4">JCM 11445</strain>
    </source>
</reference>
<feature type="signal peptide" evidence="2">
    <location>
        <begin position="1"/>
        <end position="34"/>
    </location>
</feature>
<feature type="chain" id="PRO_5045271881" description="Lipoprotein" evidence="2">
    <location>
        <begin position="35"/>
        <end position="239"/>
    </location>
</feature>
<organism evidence="3 4">
    <name type="scientific">Streptomyces rhizosphaericus</name>
    <dbReference type="NCBI Taxonomy" id="114699"/>
    <lineage>
        <taxon>Bacteria</taxon>
        <taxon>Bacillati</taxon>
        <taxon>Actinomycetota</taxon>
        <taxon>Actinomycetes</taxon>
        <taxon>Kitasatosporales</taxon>
        <taxon>Streptomycetaceae</taxon>
        <taxon>Streptomyces</taxon>
        <taxon>Streptomyces violaceusniger group</taxon>
    </lineage>
</organism>
<evidence type="ECO:0000256" key="2">
    <source>
        <dbReference type="SAM" id="SignalP"/>
    </source>
</evidence>
<comment type="caution">
    <text evidence="3">The sequence shown here is derived from an EMBL/GenBank/DDBJ whole genome shotgun (WGS) entry which is preliminary data.</text>
</comment>
<proteinExistence type="predicted"/>